<evidence type="ECO:0000256" key="9">
    <source>
        <dbReference type="ARBA" id="ARBA00022982"/>
    </source>
</evidence>
<proteinExistence type="inferred from homology"/>
<keyword evidence="14" id="KW-0732">Signal</keyword>
<dbReference type="InterPro" id="IPR006471">
    <property type="entry name" value="Formate_DH_gsu"/>
</dbReference>
<protein>
    <submittedName>
        <fullName evidence="16">Formate dehydrogenase subunit gamma</fullName>
    </submittedName>
</protein>
<feature type="transmembrane region" description="Helical" evidence="13">
    <location>
        <begin position="145"/>
        <end position="166"/>
    </location>
</feature>
<keyword evidence="9" id="KW-0249">Electron transport</keyword>
<keyword evidence="6" id="KW-0349">Heme</keyword>
<dbReference type="Proteomes" id="UP000184603">
    <property type="component" value="Unassembled WGS sequence"/>
</dbReference>
<reference evidence="16 17" key="1">
    <citation type="submission" date="2016-12" db="EMBL/GenBank/DDBJ databases">
        <authorList>
            <person name="Song W.-J."/>
            <person name="Kurnit D.M."/>
        </authorList>
    </citation>
    <scope>NUCLEOTIDE SEQUENCE [LARGE SCALE GENOMIC DNA]</scope>
    <source>
        <strain evidence="16 17">DSM 18488</strain>
    </source>
</reference>
<dbReference type="GO" id="GO:0015944">
    <property type="term" value="P:formate oxidation"/>
    <property type="evidence" value="ECO:0007669"/>
    <property type="project" value="TreeGrafter"/>
</dbReference>
<keyword evidence="17" id="KW-1185">Reference proteome</keyword>
<gene>
    <name evidence="16" type="ORF">SAMN02745220_02430</name>
</gene>
<evidence type="ECO:0000313" key="16">
    <source>
        <dbReference type="EMBL" id="SHO48676.1"/>
    </source>
</evidence>
<dbReference type="GO" id="GO:0009061">
    <property type="term" value="P:anaerobic respiration"/>
    <property type="evidence" value="ECO:0007669"/>
    <property type="project" value="TreeGrafter"/>
</dbReference>
<feature type="transmembrane region" description="Helical" evidence="13">
    <location>
        <begin position="244"/>
        <end position="266"/>
    </location>
</feature>
<dbReference type="AlphaFoldDB" id="A0A1M7Y7Y4"/>
<dbReference type="InterPro" id="IPR011577">
    <property type="entry name" value="Cyt_b561_bac/Ni-Hgenase"/>
</dbReference>
<evidence type="ECO:0000256" key="10">
    <source>
        <dbReference type="ARBA" id="ARBA00022989"/>
    </source>
</evidence>
<evidence type="ECO:0000256" key="6">
    <source>
        <dbReference type="ARBA" id="ARBA00022617"/>
    </source>
</evidence>
<evidence type="ECO:0000256" key="8">
    <source>
        <dbReference type="ARBA" id="ARBA00022723"/>
    </source>
</evidence>
<dbReference type="PANTHER" id="PTHR30074:SF6">
    <property type="entry name" value="FORMATE DEHYDROGENASE GAMMA SUBUNIT"/>
    <property type="match status" value="1"/>
</dbReference>
<feature type="signal peptide" evidence="14">
    <location>
        <begin position="1"/>
        <end position="23"/>
    </location>
</feature>
<dbReference type="Pfam" id="PF01292">
    <property type="entry name" value="Ni_hydr_CYTB"/>
    <property type="match status" value="1"/>
</dbReference>
<comment type="subcellular location">
    <subcellularLocation>
        <location evidence="2">Cell membrane</location>
        <topology evidence="2">Multi-pass membrane protein</topology>
    </subcellularLocation>
</comment>
<feature type="domain" description="Cytochrome b561 bacterial/Ni-hydrogenase" evidence="15">
    <location>
        <begin position="103"/>
        <end position="272"/>
    </location>
</feature>
<comment type="similarity">
    <text evidence="3">Belongs to the formate dehydrogenase gamma subunit family.</text>
</comment>
<dbReference type="OrthoDB" id="9790598at2"/>
<dbReference type="GO" id="GO:0005886">
    <property type="term" value="C:plasma membrane"/>
    <property type="evidence" value="ECO:0007669"/>
    <property type="project" value="UniProtKB-SubCell"/>
</dbReference>
<dbReference type="SUPFAM" id="SSF81342">
    <property type="entry name" value="Transmembrane di-heme cytochromes"/>
    <property type="match status" value="1"/>
</dbReference>
<dbReference type="PANTHER" id="PTHR30074">
    <property type="entry name" value="FORMATE DEHYDROGENASE, NITRATE-INDUCIBLE, CYTOCHROME B556 FDN SUBUNIT"/>
    <property type="match status" value="1"/>
</dbReference>
<evidence type="ECO:0000256" key="5">
    <source>
        <dbReference type="ARBA" id="ARBA00022475"/>
    </source>
</evidence>
<dbReference type="GO" id="GO:0046872">
    <property type="term" value="F:metal ion binding"/>
    <property type="evidence" value="ECO:0007669"/>
    <property type="project" value="UniProtKB-KW"/>
</dbReference>
<keyword evidence="11" id="KW-0408">Iron</keyword>
<keyword evidence="8" id="KW-0479">Metal-binding</keyword>
<dbReference type="InterPro" id="IPR016174">
    <property type="entry name" value="Di-haem_cyt_TM"/>
</dbReference>
<dbReference type="GO" id="GO:0009055">
    <property type="term" value="F:electron transfer activity"/>
    <property type="evidence" value="ECO:0007669"/>
    <property type="project" value="InterPro"/>
</dbReference>
<dbReference type="EMBL" id="FRFE01000010">
    <property type="protein sequence ID" value="SHO48676.1"/>
    <property type="molecule type" value="Genomic_DNA"/>
</dbReference>
<dbReference type="GO" id="GO:0022904">
    <property type="term" value="P:respiratory electron transport chain"/>
    <property type="evidence" value="ECO:0007669"/>
    <property type="project" value="InterPro"/>
</dbReference>
<dbReference type="GO" id="GO:0008863">
    <property type="term" value="F:formate dehydrogenase (NAD+) activity"/>
    <property type="evidence" value="ECO:0007669"/>
    <property type="project" value="InterPro"/>
</dbReference>
<dbReference type="GO" id="GO:0009326">
    <property type="term" value="C:formate dehydrogenase complex"/>
    <property type="evidence" value="ECO:0007669"/>
    <property type="project" value="InterPro"/>
</dbReference>
<feature type="transmembrane region" description="Helical" evidence="13">
    <location>
        <begin position="205"/>
        <end position="224"/>
    </location>
</feature>
<dbReference type="GO" id="GO:0036397">
    <property type="term" value="F:formate dehydrogenase (quinone) activity"/>
    <property type="evidence" value="ECO:0007669"/>
    <property type="project" value="TreeGrafter"/>
</dbReference>
<evidence type="ECO:0000256" key="14">
    <source>
        <dbReference type="SAM" id="SignalP"/>
    </source>
</evidence>
<keyword evidence="10 13" id="KW-1133">Transmembrane helix</keyword>
<dbReference type="InterPro" id="IPR051817">
    <property type="entry name" value="FDH_cytochrome_b556_subunit"/>
</dbReference>
<evidence type="ECO:0000313" key="17">
    <source>
        <dbReference type="Proteomes" id="UP000184603"/>
    </source>
</evidence>
<name>A0A1M7Y7Y4_9BACT</name>
<comment type="cofactor">
    <cofactor evidence="1">
        <name>heme</name>
        <dbReference type="ChEBI" id="CHEBI:30413"/>
    </cofactor>
</comment>
<evidence type="ECO:0000256" key="11">
    <source>
        <dbReference type="ARBA" id="ARBA00023004"/>
    </source>
</evidence>
<keyword evidence="12 13" id="KW-0472">Membrane</keyword>
<keyword evidence="7 13" id="KW-0812">Transmembrane</keyword>
<evidence type="ECO:0000256" key="4">
    <source>
        <dbReference type="ARBA" id="ARBA00022448"/>
    </source>
</evidence>
<dbReference type="STRING" id="1121416.SAMN02745220_02430"/>
<evidence type="ECO:0000256" key="7">
    <source>
        <dbReference type="ARBA" id="ARBA00022692"/>
    </source>
</evidence>
<feature type="chain" id="PRO_5012884513" evidence="14">
    <location>
        <begin position="24"/>
        <end position="288"/>
    </location>
</feature>
<keyword evidence="5" id="KW-1003">Cell membrane</keyword>
<feature type="transmembrane region" description="Helical" evidence="13">
    <location>
        <begin position="65"/>
        <end position="88"/>
    </location>
</feature>
<dbReference type="NCBIfam" id="TIGR01583">
    <property type="entry name" value="formate-DH-gamm"/>
    <property type="match status" value="1"/>
</dbReference>
<evidence type="ECO:0000256" key="2">
    <source>
        <dbReference type="ARBA" id="ARBA00004651"/>
    </source>
</evidence>
<evidence type="ECO:0000256" key="3">
    <source>
        <dbReference type="ARBA" id="ARBA00010747"/>
    </source>
</evidence>
<keyword evidence="4" id="KW-0813">Transport</keyword>
<dbReference type="Gene3D" id="1.20.950.20">
    <property type="entry name" value="Transmembrane di-heme cytochromes, Chain C"/>
    <property type="match status" value="1"/>
</dbReference>
<sequence>MQRRFSSVVLIALTVLFAGSAFAGELQAGGAVTGSSADYYGQLINVITGNWQEYGQLFTLLQSQWFSKIFLVVITAVPAVFLLHYLIIGAKHFDHDGEQIYFFSLFARIVHFVAAISFSLLVITGLMIIFGSFFGGGMIIRTARYVHLVSAMVFALPGLLMFVMWLKEMLPQFHDIKWIFILGGYLSKKKKPVPAAKFNAGQKMYFWFATLGGGIMAYTGYIIWGFGATVDTVRIYTMLHNALGIGIVAFYLTHVYMSVFAIAGSLESMKTGYKPKDEVDILHSLYKY</sequence>
<accession>A0A1M7Y7Y4</accession>
<evidence type="ECO:0000256" key="1">
    <source>
        <dbReference type="ARBA" id="ARBA00001971"/>
    </source>
</evidence>
<organism evidence="16 17">
    <name type="scientific">Desulfopila aestuarii DSM 18488</name>
    <dbReference type="NCBI Taxonomy" id="1121416"/>
    <lineage>
        <taxon>Bacteria</taxon>
        <taxon>Pseudomonadati</taxon>
        <taxon>Thermodesulfobacteriota</taxon>
        <taxon>Desulfobulbia</taxon>
        <taxon>Desulfobulbales</taxon>
        <taxon>Desulfocapsaceae</taxon>
        <taxon>Desulfopila</taxon>
    </lineage>
</organism>
<dbReference type="RefSeq" id="WP_073613717.1">
    <property type="nucleotide sequence ID" value="NZ_FRFE01000010.1"/>
</dbReference>
<evidence type="ECO:0000256" key="12">
    <source>
        <dbReference type="ARBA" id="ARBA00023136"/>
    </source>
</evidence>
<feature type="transmembrane region" description="Helical" evidence="13">
    <location>
        <begin position="100"/>
        <end position="133"/>
    </location>
</feature>
<evidence type="ECO:0000256" key="13">
    <source>
        <dbReference type="SAM" id="Phobius"/>
    </source>
</evidence>
<evidence type="ECO:0000259" key="15">
    <source>
        <dbReference type="Pfam" id="PF01292"/>
    </source>
</evidence>